<proteinExistence type="inferred from homology"/>
<sequence length="463" mass="47721">MRTRGVSGRNSALRPVVATVVLSAVALAAGCSETGPVGGEQAQADPGAGDVMAAGGYEAVRNDGPVIERFPGANWFHGELPAEAKKADSDATPVKVGFIGINDGPIAALPELLQATETAVKFVNAELGGVDGHPIELVPCSVSLSPESSQRCAREVLDAGVVAVLGGINVMGGPGIALLEEAGVPYVGGVPVGVDEMTSPISFQFSGGTSGAFAAFAADAATRIKADKVGMVYVDYGAIADGAHRYGAQLMKSLGVDEVVEVTFPLTSTDVVAPIQKALEAKPDALIVGAADTSCAPALEAIADLKLDGPVYMMGACADKKWLDQVGVEKTVGTIFNIEGRLNQRVVDSADTEIYNAAVGEYGPKGLNPAGAATVSFRSTMNLWAVLDDLGAEATPKQIIEKFRTAVDEPSFDGHPYTCDGKQVPDMPSLCSPQQVLAELVGPNEFAEVSDGWIDVPALLNQL</sequence>
<protein>
    <recommendedName>
        <fullName evidence="4">Leucine-binding protein domain-containing protein</fullName>
    </recommendedName>
</protein>
<organism evidence="5 6">
    <name type="scientific">Candidatus Neomicrothrix parvicella RN1</name>
    <dbReference type="NCBI Taxonomy" id="1229780"/>
    <lineage>
        <taxon>Bacteria</taxon>
        <taxon>Bacillati</taxon>
        <taxon>Actinomycetota</taxon>
        <taxon>Acidimicrobiia</taxon>
        <taxon>Acidimicrobiales</taxon>
        <taxon>Microthrixaceae</taxon>
        <taxon>Candidatus Neomicrothrix</taxon>
    </lineage>
</organism>
<dbReference type="InterPro" id="IPR028082">
    <property type="entry name" value="Peripla_BP_I"/>
</dbReference>
<dbReference type="InterPro" id="IPR028081">
    <property type="entry name" value="Leu-bd"/>
</dbReference>
<reference evidence="5 6" key="1">
    <citation type="journal article" date="2013" name="ISME J.">
        <title>Metabolic model for the filamentous 'Candidatus Microthrix parvicella' based on genomic and metagenomic analyses.</title>
        <authorList>
            <person name="Jon McIlroy S."/>
            <person name="Kristiansen R."/>
            <person name="Albertsen M."/>
            <person name="Michael Karst S."/>
            <person name="Rossetti S."/>
            <person name="Lund Nielsen J."/>
            <person name="Tandoi V."/>
            <person name="James Seviour R."/>
            <person name="Nielsen P.H."/>
        </authorList>
    </citation>
    <scope>NUCLEOTIDE SEQUENCE [LARGE SCALE GENOMIC DNA]</scope>
    <source>
        <strain evidence="5 6">RN1</strain>
    </source>
</reference>
<dbReference type="SUPFAM" id="SSF53822">
    <property type="entry name" value="Periplasmic binding protein-like I"/>
    <property type="match status" value="1"/>
</dbReference>
<dbReference type="STRING" id="1229780.BN381_240007"/>
<dbReference type="HOGENOM" id="CLU_047218_1_0_11"/>
<dbReference type="RefSeq" id="WP_012226150.1">
    <property type="nucleotide sequence ID" value="NZ_HG422565.1"/>
</dbReference>
<dbReference type="Gene3D" id="3.40.50.2300">
    <property type="match status" value="2"/>
</dbReference>
<evidence type="ECO:0000256" key="1">
    <source>
        <dbReference type="ARBA" id="ARBA00010062"/>
    </source>
</evidence>
<dbReference type="eggNOG" id="COG0683">
    <property type="taxonomic scope" value="Bacteria"/>
</dbReference>
<feature type="domain" description="Leucine-binding protein" evidence="4">
    <location>
        <begin position="93"/>
        <end position="414"/>
    </location>
</feature>
<dbReference type="PANTHER" id="PTHR30483">
    <property type="entry name" value="LEUCINE-SPECIFIC-BINDING PROTEIN"/>
    <property type="match status" value="1"/>
</dbReference>
<feature type="chain" id="PRO_5039201207" description="Leucine-binding protein domain-containing protein" evidence="3">
    <location>
        <begin position="29"/>
        <end position="463"/>
    </location>
</feature>
<comment type="caution">
    <text evidence="5">The sequence shown here is derived from an EMBL/GenBank/DDBJ whole genome shotgun (WGS) entry which is preliminary data.</text>
</comment>
<keyword evidence="2 3" id="KW-0732">Signal</keyword>
<evidence type="ECO:0000313" key="5">
    <source>
        <dbReference type="EMBL" id="CCM63500.1"/>
    </source>
</evidence>
<dbReference type="PANTHER" id="PTHR30483:SF6">
    <property type="entry name" value="PERIPLASMIC BINDING PROTEIN OF ABC TRANSPORTER FOR NATURAL AMINO ACIDS"/>
    <property type="match status" value="1"/>
</dbReference>
<name>R4YYR6_9ACTN</name>
<comment type="similarity">
    <text evidence="1">Belongs to the leucine-binding protein family.</text>
</comment>
<dbReference type="InterPro" id="IPR051010">
    <property type="entry name" value="BCAA_transport"/>
</dbReference>
<dbReference type="PROSITE" id="PS51257">
    <property type="entry name" value="PROKAR_LIPOPROTEIN"/>
    <property type="match status" value="1"/>
</dbReference>
<evidence type="ECO:0000313" key="6">
    <source>
        <dbReference type="Proteomes" id="UP000018291"/>
    </source>
</evidence>
<accession>R4YYR6</accession>
<evidence type="ECO:0000256" key="3">
    <source>
        <dbReference type="SAM" id="SignalP"/>
    </source>
</evidence>
<dbReference type="OrthoDB" id="5169139at2"/>
<dbReference type="Proteomes" id="UP000018291">
    <property type="component" value="Unassembled WGS sequence"/>
</dbReference>
<evidence type="ECO:0000256" key="2">
    <source>
        <dbReference type="ARBA" id="ARBA00022729"/>
    </source>
</evidence>
<gene>
    <name evidence="5" type="ORF">BN381_240007</name>
</gene>
<dbReference type="EMBL" id="CANL01000017">
    <property type="protein sequence ID" value="CCM63500.1"/>
    <property type="molecule type" value="Genomic_DNA"/>
</dbReference>
<dbReference type="Pfam" id="PF13458">
    <property type="entry name" value="Peripla_BP_6"/>
    <property type="match status" value="1"/>
</dbReference>
<keyword evidence="6" id="KW-1185">Reference proteome</keyword>
<evidence type="ECO:0000259" key="4">
    <source>
        <dbReference type="Pfam" id="PF13458"/>
    </source>
</evidence>
<dbReference type="AlphaFoldDB" id="R4YYR6"/>
<feature type="signal peptide" evidence="3">
    <location>
        <begin position="1"/>
        <end position="28"/>
    </location>
</feature>